<reference evidence="1" key="1">
    <citation type="submission" date="2018-06" db="EMBL/GenBank/DDBJ databases">
        <authorList>
            <person name="Zhirakovskaya E."/>
        </authorList>
    </citation>
    <scope>NUCLEOTIDE SEQUENCE</scope>
</reference>
<evidence type="ECO:0000313" key="1">
    <source>
        <dbReference type="EMBL" id="VAW84554.1"/>
    </source>
</evidence>
<accession>A0A3B0ZSZ8</accession>
<name>A0A3B0ZSZ8_9ZZZZ</name>
<feature type="non-terminal residue" evidence="1">
    <location>
        <position position="1"/>
    </location>
</feature>
<protein>
    <submittedName>
        <fullName evidence="1">Uncharacterized protein</fullName>
    </submittedName>
</protein>
<gene>
    <name evidence="1" type="ORF">MNBD_GAMMA16-507</name>
</gene>
<dbReference type="AlphaFoldDB" id="A0A3B0ZSZ8"/>
<dbReference type="EMBL" id="UOFO01000048">
    <property type="protein sequence ID" value="VAW84554.1"/>
    <property type="molecule type" value="Genomic_DNA"/>
</dbReference>
<sequence length="61" mass="6569">RLVNGVSGMPMNVLTGRVADDIVEARVLNSPTGDFYILALPYADNNDLEDSGQVQMISTSQ</sequence>
<proteinExistence type="predicted"/>
<organism evidence="1">
    <name type="scientific">hydrothermal vent metagenome</name>
    <dbReference type="NCBI Taxonomy" id="652676"/>
    <lineage>
        <taxon>unclassified sequences</taxon>
        <taxon>metagenomes</taxon>
        <taxon>ecological metagenomes</taxon>
    </lineage>
</organism>